<dbReference type="InterPro" id="IPR007115">
    <property type="entry name" value="6-PTP_synth/QueD"/>
</dbReference>
<evidence type="ECO:0000256" key="1">
    <source>
        <dbReference type="ARBA" id="ARBA00001947"/>
    </source>
</evidence>
<dbReference type="EMBL" id="JAGEOJ010000003">
    <property type="protein sequence ID" value="MBO2447112.1"/>
    <property type="molecule type" value="Genomic_DNA"/>
</dbReference>
<dbReference type="Pfam" id="PF01242">
    <property type="entry name" value="PTPS"/>
    <property type="match status" value="1"/>
</dbReference>
<dbReference type="Proteomes" id="UP000669179">
    <property type="component" value="Unassembled WGS sequence"/>
</dbReference>
<dbReference type="PANTHER" id="PTHR12589">
    <property type="entry name" value="PYRUVOYL TETRAHYDROBIOPTERIN SYNTHASE"/>
    <property type="match status" value="1"/>
</dbReference>
<feature type="region of interest" description="Disordered" evidence="11">
    <location>
        <begin position="148"/>
        <end position="174"/>
    </location>
</feature>
<accession>A0A939T5H6</accession>
<gene>
    <name evidence="12" type="ORF">J4573_08435</name>
</gene>
<evidence type="ECO:0000256" key="2">
    <source>
        <dbReference type="ARBA" id="ARBA00005061"/>
    </source>
</evidence>
<dbReference type="EC" id="4.1.2.50" evidence="4"/>
<sequence>MMIEIGGGPFVFSAAHAGLHEGEFEPLHGHTFSVTARLIGGLDEAGMVVDFHLVKDALAAVIAPLRRRTLMPTRPLGGSCWREDDQIFIECGLKRYSLPVQDVVLLPVVNTTTEAIAAYLLQQFLTRIDDDLRIERVELTLSEAPDTAATAAADVPSAEHSVAATSSCETGPRR</sequence>
<evidence type="ECO:0000256" key="4">
    <source>
        <dbReference type="ARBA" id="ARBA00012982"/>
    </source>
</evidence>
<feature type="compositionally biased region" description="Low complexity" evidence="11">
    <location>
        <begin position="148"/>
        <end position="159"/>
    </location>
</feature>
<dbReference type="AlphaFoldDB" id="A0A939T5H6"/>
<feature type="compositionally biased region" description="Polar residues" evidence="11">
    <location>
        <begin position="163"/>
        <end position="174"/>
    </location>
</feature>
<dbReference type="PANTHER" id="PTHR12589:SF7">
    <property type="entry name" value="6-PYRUVOYL TETRAHYDROBIOPTERIN SYNTHASE"/>
    <property type="match status" value="1"/>
</dbReference>
<keyword evidence="8" id="KW-0456">Lyase</keyword>
<name>A0A939T5H6_9ACTN</name>
<keyword evidence="13" id="KW-1185">Reference proteome</keyword>
<comment type="pathway">
    <text evidence="2">Purine metabolism; 7-cyano-7-deazaguanine biosynthesis.</text>
</comment>
<evidence type="ECO:0000256" key="5">
    <source>
        <dbReference type="ARBA" id="ARBA00018141"/>
    </source>
</evidence>
<comment type="catalytic activity">
    <reaction evidence="10">
        <text>7,8-dihydroneopterin 3'-triphosphate + H2O = 6-carboxy-5,6,7,8-tetrahydropterin + triphosphate + acetaldehyde + 2 H(+)</text>
        <dbReference type="Rhea" id="RHEA:27966"/>
        <dbReference type="ChEBI" id="CHEBI:15343"/>
        <dbReference type="ChEBI" id="CHEBI:15377"/>
        <dbReference type="ChEBI" id="CHEBI:15378"/>
        <dbReference type="ChEBI" id="CHEBI:18036"/>
        <dbReference type="ChEBI" id="CHEBI:58462"/>
        <dbReference type="ChEBI" id="CHEBI:61032"/>
        <dbReference type="EC" id="4.1.2.50"/>
    </reaction>
</comment>
<evidence type="ECO:0000256" key="7">
    <source>
        <dbReference type="ARBA" id="ARBA00022833"/>
    </source>
</evidence>
<evidence type="ECO:0000256" key="10">
    <source>
        <dbReference type="ARBA" id="ARBA00048807"/>
    </source>
</evidence>
<dbReference type="InterPro" id="IPR038418">
    <property type="entry name" value="6-PTP_synth/QueD_sf"/>
</dbReference>
<evidence type="ECO:0000313" key="13">
    <source>
        <dbReference type="Proteomes" id="UP000669179"/>
    </source>
</evidence>
<evidence type="ECO:0000313" key="12">
    <source>
        <dbReference type="EMBL" id="MBO2447112.1"/>
    </source>
</evidence>
<evidence type="ECO:0000256" key="9">
    <source>
        <dbReference type="ARBA" id="ARBA00031449"/>
    </source>
</evidence>
<protein>
    <recommendedName>
        <fullName evidence="5">6-carboxy-5,6,7,8-tetrahydropterin synthase</fullName>
        <ecNumber evidence="4">4.1.2.50</ecNumber>
    </recommendedName>
    <alternativeName>
        <fullName evidence="9">Queuosine biosynthesis protein QueD</fullName>
    </alternativeName>
</protein>
<evidence type="ECO:0000256" key="3">
    <source>
        <dbReference type="ARBA" id="ARBA00008900"/>
    </source>
</evidence>
<dbReference type="GO" id="GO:0046872">
    <property type="term" value="F:metal ion binding"/>
    <property type="evidence" value="ECO:0007669"/>
    <property type="project" value="UniProtKB-KW"/>
</dbReference>
<dbReference type="SUPFAM" id="SSF55620">
    <property type="entry name" value="Tetrahydrobiopterin biosynthesis enzymes-like"/>
    <property type="match status" value="1"/>
</dbReference>
<dbReference type="Gene3D" id="3.30.479.10">
    <property type="entry name" value="6-pyruvoyl tetrahydropterin synthase/QueD"/>
    <property type="match status" value="1"/>
</dbReference>
<keyword evidence="7" id="KW-0862">Zinc</keyword>
<comment type="caution">
    <text evidence="12">The sequence shown here is derived from an EMBL/GenBank/DDBJ whole genome shotgun (WGS) entry which is preliminary data.</text>
</comment>
<organism evidence="12 13">
    <name type="scientific">Actinomadura barringtoniae</name>
    <dbReference type="NCBI Taxonomy" id="1427535"/>
    <lineage>
        <taxon>Bacteria</taxon>
        <taxon>Bacillati</taxon>
        <taxon>Actinomycetota</taxon>
        <taxon>Actinomycetes</taxon>
        <taxon>Streptosporangiales</taxon>
        <taxon>Thermomonosporaceae</taxon>
        <taxon>Actinomadura</taxon>
    </lineage>
</organism>
<evidence type="ECO:0000256" key="8">
    <source>
        <dbReference type="ARBA" id="ARBA00023239"/>
    </source>
</evidence>
<reference evidence="12" key="1">
    <citation type="submission" date="2021-03" db="EMBL/GenBank/DDBJ databases">
        <authorList>
            <person name="Kanchanasin P."/>
            <person name="Saeng-In P."/>
            <person name="Phongsopitanun W."/>
            <person name="Yuki M."/>
            <person name="Kudo T."/>
            <person name="Ohkuma M."/>
            <person name="Tanasupawat S."/>
        </authorList>
    </citation>
    <scope>NUCLEOTIDE SEQUENCE</scope>
    <source>
        <strain evidence="12">GKU 128</strain>
    </source>
</reference>
<keyword evidence="6" id="KW-0479">Metal-binding</keyword>
<evidence type="ECO:0000256" key="11">
    <source>
        <dbReference type="SAM" id="MobiDB-lite"/>
    </source>
</evidence>
<comment type="similarity">
    <text evidence="3">Belongs to the PTPS family. QueD subfamily.</text>
</comment>
<comment type="cofactor">
    <cofactor evidence="1">
        <name>Zn(2+)</name>
        <dbReference type="ChEBI" id="CHEBI:29105"/>
    </cofactor>
</comment>
<dbReference type="GO" id="GO:0070497">
    <property type="term" value="F:6-carboxytetrahydropterin synthase activity"/>
    <property type="evidence" value="ECO:0007669"/>
    <property type="project" value="UniProtKB-EC"/>
</dbReference>
<evidence type="ECO:0000256" key="6">
    <source>
        <dbReference type="ARBA" id="ARBA00022723"/>
    </source>
</evidence>
<proteinExistence type="inferred from homology"/>